<evidence type="ECO:0000313" key="3">
    <source>
        <dbReference type="Proteomes" id="UP001303046"/>
    </source>
</evidence>
<feature type="region of interest" description="Disordered" evidence="1">
    <location>
        <begin position="53"/>
        <end position="77"/>
    </location>
</feature>
<sequence length="77" mass="8259">MPEDEEFIPEASVVFVSSAPLSSPKPKFSKPGLAKQLEFNSSVVNAAVHTRSPELKTTELNPNVLVGPKPTDTPKSI</sequence>
<evidence type="ECO:0000313" key="2">
    <source>
        <dbReference type="EMBL" id="KAK6748798.1"/>
    </source>
</evidence>
<evidence type="ECO:0000256" key="1">
    <source>
        <dbReference type="SAM" id="MobiDB-lite"/>
    </source>
</evidence>
<comment type="caution">
    <text evidence="2">The sequence shown here is derived from an EMBL/GenBank/DDBJ whole genome shotgun (WGS) entry which is preliminary data.</text>
</comment>
<dbReference type="EMBL" id="JAVFWL010000004">
    <property type="protein sequence ID" value="KAK6748798.1"/>
    <property type="molecule type" value="Genomic_DNA"/>
</dbReference>
<accession>A0ABR1DE94</accession>
<dbReference type="Proteomes" id="UP001303046">
    <property type="component" value="Unassembled WGS sequence"/>
</dbReference>
<gene>
    <name evidence="2" type="primary">Necator_chrIV.g14726</name>
    <name evidence="2" type="ORF">RB195_001431</name>
</gene>
<organism evidence="2 3">
    <name type="scientific">Necator americanus</name>
    <name type="common">Human hookworm</name>
    <dbReference type="NCBI Taxonomy" id="51031"/>
    <lineage>
        <taxon>Eukaryota</taxon>
        <taxon>Metazoa</taxon>
        <taxon>Ecdysozoa</taxon>
        <taxon>Nematoda</taxon>
        <taxon>Chromadorea</taxon>
        <taxon>Rhabditida</taxon>
        <taxon>Rhabditina</taxon>
        <taxon>Rhabditomorpha</taxon>
        <taxon>Strongyloidea</taxon>
        <taxon>Ancylostomatidae</taxon>
        <taxon>Bunostominae</taxon>
        <taxon>Necator</taxon>
    </lineage>
</organism>
<keyword evidence="3" id="KW-1185">Reference proteome</keyword>
<proteinExistence type="predicted"/>
<reference evidence="2 3" key="1">
    <citation type="submission" date="2023-08" db="EMBL/GenBank/DDBJ databases">
        <title>A Necator americanus chromosomal reference genome.</title>
        <authorList>
            <person name="Ilik V."/>
            <person name="Petrzelkova K.J."/>
            <person name="Pardy F."/>
            <person name="Fuh T."/>
            <person name="Niatou-Singa F.S."/>
            <person name="Gouil Q."/>
            <person name="Baker L."/>
            <person name="Ritchie M.E."/>
            <person name="Jex A.R."/>
            <person name="Gazzola D."/>
            <person name="Li H."/>
            <person name="Toshio Fujiwara R."/>
            <person name="Zhan B."/>
            <person name="Aroian R.V."/>
            <person name="Pafco B."/>
            <person name="Schwarz E.M."/>
        </authorList>
    </citation>
    <scope>NUCLEOTIDE SEQUENCE [LARGE SCALE GENOMIC DNA]</scope>
    <source>
        <strain evidence="2 3">Aroian</strain>
        <tissue evidence="2">Whole animal</tissue>
    </source>
</reference>
<name>A0ABR1DE94_NECAM</name>
<protein>
    <submittedName>
        <fullName evidence="2">Uncharacterized protein</fullName>
    </submittedName>
</protein>